<gene>
    <name evidence="2" type="ORF">SAMN04488138_107198</name>
</gene>
<evidence type="ECO:0000313" key="3">
    <source>
        <dbReference type="Proteomes" id="UP000183299"/>
    </source>
</evidence>
<evidence type="ECO:0000313" key="2">
    <source>
        <dbReference type="EMBL" id="SFJ64657.1"/>
    </source>
</evidence>
<keyword evidence="3" id="KW-1185">Reference proteome</keyword>
<reference evidence="2 3" key="1">
    <citation type="submission" date="2016-10" db="EMBL/GenBank/DDBJ databases">
        <authorList>
            <person name="de Groot N.N."/>
        </authorList>
    </citation>
    <scope>NUCLEOTIDE SEQUENCE [LARGE SCALE GENOMIC DNA]</scope>
    <source>
        <strain evidence="2 3">CGMCC 1.8891</strain>
    </source>
</reference>
<feature type="signal peptide" evidence="1">
    <location>
        <begin position="1"/>
        <end position="35"/>
    </location>
</feature>
<accession>A0A1I3T578</accession>
<dbReference type="STRING" id="576117.SAMN04488138_107198"/>
<keyword evidence="1" id="KW-0732">Signal</keyword>
<evidence type="ECO:0000256" key="1">
    <source>
        <dbReference type="SAM" id="SignalP"/>
    </source>
</evidence>
<proteinExistence type="predicted"/>
<dbReference type="AlphaFoldDB" id="A0A1I3T578"/>
<feature type="chain" id="PRO_5010289562" evidence="1">
    <location>
        <begin position="36"/>
        <end position="109"/>
    </location>
</feature>
<protein>
    <submittedName>
        <fullName evidence="2">Uncharacterized protein</fullName>
    </submittedName>
</protein>
<name>A0A1I3T578_9RHOB</name>
<sequence length="109" mass="11949">MLLNNIFETHKIAFMKKLVLPLIFALATLPGLADAACYASYKAKRDNPLKLHFGVAEVSDSQCTKAAAAKALSPRLEKAGWHLLSIVAMIPKDKLGEVKADAGDYFLRY</sequence>
<dbReference type="EMBL" id="FORY01000007">
    <property type="protein sequence ID" value="SFJ64657.1"/>
    <property type="molecule type" value="Genomic_DNA"/>
</dbReference>
<organism evidence="2 3">
    <name type="scientific">Celeribacter halophilus</name>
    <dbReference type="NCBI Taxonomy" id="576117"/>
    <lineage>
        <taxon>Bacteria</taxon>
        <taxon>Pseudomonadati</taxon>
        <taxon>Pseudomonadota</taxon>
        <taxon>Alphaproteobacteria</taxon>
        <taxon>Rhodobacterales</taxon>
        <taxon>Roseobacteraceae</taxon>
        <taxon>Celeribacter</taxon>
    </lineage>
</organism>
<dbReference type="Proteomes" id="UP000183299">
    <property type="component" value="Unassembled WGS sequence"/>
</dbReference>